<dbReference type="SUPFAM" id="SSF81383">
    <property type="entry name" value="F-box domain"/>
    <property type="match status" value="1"/>
</dbReference>
<comment type="caution">
    <text evidence="2">The sequence shown here is derived from an EMBL/GenBank/DDBJ whole genome shotgun (WGS) entry which is preliminary data.</text>
</comment>
<dbReference type="Pfam" id="PF00646">
    <property type="entry name" value="F-box"/>
    <property type="match status" value="1"/>
</dbReference>
<dbReference type="Pfam" id="PF03478">
    <property type="entry name" value="Beta-prop_KIB1-4"/>
    <property type="match status" value="1"/>
</dbReference>
<dbReference type="InterPro" id="IPR001810">
    <property type="entry name" value="F-box_dom"/>
</dbReference>
<protein>
    <recommendedName>
        <fullName evidence="1">F-box domain-containing protein</fullName>
    </recommendedName>
</protein>
<feature type="domain" description="F-box" evidence="1">
    <location>
        <begin position="142"/>
        <end position="183"/>
    </location>
</feature>
<dbReference type="PANTHER" id="PTHR33110:SF83">
    <property type="entry name" value="DUF295 DOMAIN-CONTAINING PROTEIN"/>
    <property type="match status" value="1"/>
</dbReference>
<evidence type="ECO:0000313" key="3">
    <source>
        <dbReference type="Proteomes" id="UP001231189"/>
    </source>
</evidence>
<proteinExistence type="predicted"/>
<sequence>MGETRVPGLKKKEAWQGKAPHASMKRVKVYRLGDNGKWEDHGTGHVTIGFIVGSSNVALAVSDEEYNDTILLHKITPDDIYKKQGRPYAIYRKNCKHRTKICMNIQTILQCGKREQMHAAHSSSKDQDPNLAPARPMILDDLPPDLLEEVVRRLPCRADRARLRCCSRFWRDSVQNFCEPLQLPWLLLPSSVELLYYSVTGDSFRNYRPIPIEVQDARFAGASDGDWLFLVSDSPRRHLLFHLFSGWSIQLPIAMTVDSRQVDVTITSAVLSGNPCSESFTVAAILEIAEGGNNRAGVWERNMIFWGDCGNVAFQRAGELAGQRYLPLDIELVDLVHISGTFWYLTSEEEVVRLVPVEDLNGLLRMVARGLNVQVREDFEPDEELDEDEVFKKGQGALTRRYLVESSGQPIMVVRSIEGEWTIGIRLFRLQSDGDSTRWEELFELPSETLFIGQGCSRSYKIGQELLKVYFFHDRITRLGGRNIYWHTDSGIATSAGVLEWPVLLWDGMPVPAASDRAPPTWLLH</sequence>
<dbReference type="Proteomes" id="UP001231189">
    <property type="component" value="Unassembled WGS sequence"/>
</dbReference>
<dbReference type="PANTHER" id="PTHR33110">
    <property type="entry name" value="F-BOX/KELCH-REPEAT PROTEIN-RELATED"/>
    <property type="match status" value="1"/>
</dbReference>
<dbReference type="InterPro" id="IPR011993">
    <property type="entry name" value="PH-like_dom_sf"/>
</dbReference>
<gene>
    <name evidence="2" type="ORF">QYE76_038921</name>
</gene>
<name>A0AAD8T9V9_LOLMU</name>
<dbReference type="SUPFAM" id="SSF50729">
    <property type="entry name" value="PH domain-like"/>
    <property type="match status" value="1"/>
</dbReference>
<reference evidence="2" key="1">
    <citation type="submission" date="2023-07" db="EMBL/GenBank/DDBJ databases">
        <title>A chromosome-level genome assembly of Lolium multiflorum.</title>
        <authorList>
            <person name="Chen Y."/>
            <person name="Copetti D."/>
            <person name="Kolliker R."/>
            <person name="Studer B."/>
        </authorList>
    </citation>
    <scope>NUCLEOTIDE SEQUENCE</scope>
    <source>
        <strain evidence="2">02402/16</strain>
        <tissue evidence="2">Leaf</tissue>
    </source>
</reference>
<evidence type="ECO:0000313" key="2">
    <source>
        <dbReference type="EMBL" id="KAK1678073.1"/>
    </source>
</evidence>
<dbReference type="InterPro" id="IPR005174">
    <property type="entry name" value="KIB1-4_b-propeller"/>
</dbReference>
<dbReference type="AlphaFoldDB" id="A0AAD8T9V9"/>
<dbReference type="Gene3D" id="2.30.29.30">
    <property type="entry name" value="Pleckstrin-homology domain (PH domain)/Phosphotyrosine-binding domain (PTB)"/>
    <property type="match status" value="1"/>
</dbReference>
<dbReference type="InterPro" id="IPR036047">
    <property type="entry name" value="F-box-like_dom_sf"/>
</dbReference>
<organism evidence="2 3">
    <name type="scientific">Lolium multiflorum</name>
    <name type="common">Italian ryegrass</name>
    <name type="synonym">Lolium perenne subsp. multiflorum</name>
    <dbReference type="NCBI Taxonomy" id="4521"/>
    <lineage>
        <taxon>Eukaryota</taxon>
        <taxon>Viridiplantae</taxon>
        <taxon>Streptophyta</taxon>
        <taxon>Embryophyta</taxon>
        <taxon>Tracheophyta</taxon>
        <taxon>Spermatophyta</taxon>
        <taxon>Magnoliopsida</taxon>
        <taxon>Liliopsida</taxon>
        <taxon>Poales</taxon>
        <taxon>Poaceae</taxon>
        <taxon>BOP clade</taxon>
        <taxon>Pooideae</taxon>
        <taxon>Poodae</taxon>
        <taxon>Poeae</taxon>
        <taxon>Poeae Chloroplast Group 2 (Poeae type)</taxon>
        <taxon>Loliodinae</taxon>
        <taxon>Loliinae</taxon>
        <taxon>Lolium</taxon>
    </lineage>
</organism>
<accession>A0AAD8T9V9</accession>
<evidence type="ECO:0000259" key="1">
    <source>
        <dbReference type="SMART" id="SM00256"/>
    </source>
</evidence>
<keyword evidence="3" id="KW-1185">Reference proteome</keyword>
<dbReference type="SMART" id="SM00256">
    <property type="entry name" value="FBOX"/>
    <property type="match status" value="1"/>
</dbReference>
<dbReference type="EMBL" id="JAUUTY010000002">
    <property type="protein sequence ID" value="KAK1678073.1"/>
    <property type="molecule type" value="Genomic_DNA"/>
</dbReference>